<dbReference type="RefSeq" id="WP_041960820.1">
    <property type="nucleotide sequence ID" value="NZ_JRPN01000062.1"/>
</dbReference>
<proteinExistence type="inferred from homology"/>
<dbReference type="InterPro" id="IPR000399">
    <property type="entry name" value="TPP-bd_CS"/>
</dbReference>
<dbReference type="InterPro" id="IPR012001">
    <property type="entry name" value="Thiamin_PyroP_enz_TPP-bd_dom"/>
</dbReference>
<keyword evidence="7" id="KW-0670">Pyruvate</keyword>
<dbReference type="Pfam" id="PF00205">
    <property type="entry name" value="TPP_enzyme_M"/>
    <property type="match status" value="1"/>
</dbReference>
<dbReference type="GO" id="GO:0030976">
    <property type="term" value="F:thiamine pyrophosphate binding"/>
    <property type="evidence" value="ECO:0007669"/>
    <property type="project" value="InterPro"/>
</dbReference>
<name>A0A0A3XFU9_BRAJP</name>
<accession>A0A0A3XFU9</accession>
<dbReference type="InterPro" id="IPR012000">
    <property type="entry name" value="Thiamin_PyroP_enz_cen_dom"/>
</dbReference>
<dbReference type="SUPFAM" id="SSF52518">
    <property type="entry name" value="Thiamin diphosphate-binding fold (THDP-binding)"/>
    <property type="match status" value="2"/>
</dbReference>
<dbReference type="Pfam" id="PF02776">
    <property type="entry name" value="TPP_enzyme_N"/>
    <property type="match status" value="1"/>
</dbReference>
<dbReference type="Pfam" id="PF02775">
    <property type="entry name" value="TPP_enzyme_C"/>
    <property type="match status" value="1"/>
</dbReference>
<dbReference type="InterPro" id="IPR029061">
    <property type="entry name" value="THDP-binding"/>
</dbReference>
<gene>
    <name evidence="7" type="ORF">MA20_45870</name>
</gene>
<dbReference type="Gene3D" id="3.40.50.1220">
    <property type="entry name" value="TPP-binding domain"/>
    <property type="match status" value="1"/>
</dbReference>
<sequence length="570" mass="61898">MGKLVADIIVETLQSAGVKHCYGVVGDTLNLIARSLEKSEIEWISMRHEEAGAFAAQAEAQLADRLTAVAGSCGPGSLHFINGIFEANRNRAPVILIASQIIRDELGFDFIQEVDFKQAYRDCSVFCDMIHTPEQARRKTVIACQTALSKRGVAVLIVPADISASTVDDNIPYAVHVAKPVTRPNDADLDEIADILNASENVVLYGGSGCQGAHQEIFAVADRLKAPIAHTSRAKDFLEFDNPSNIGMTGMLGNEAGYHALLDCDALLMLGADFAWRQFYPDKAKIVQVDIDPTHLGRRHPITKGVVGDVKATMEALLPKLVERTGASFRSAYVKRYARYRETERAKVTAGHDGNIPGSYLTQVISRHAAKDALFTADDGTPAAWAYRHIEANGQRRIFASLLHGTMANGMPSSIGLQKADPGRQVICMAGDGGISMLFGDLMTIVAQELPIKIAVYDNGKLGFVEIEQKAEGMLDTFTKLKNPNFAGVARALGLWGQTVSIARELETAVKDWLAQPGPALLHVHVNPMQLVMPPFMQVEPAIGMALYSARAVLHGRGGDVWEMVKENFL</sequence>
<dbReference type="GO" id="GO:0019752">
    <property type="term" value="P:carboxylic acid metabolic process"/>
    <property type="evidence" value="ECO:0007669"/>
    <property type="project" value="UniProtKB-ARBA"/>
</dbReference>
<evidence type="ECO:0000256" key="2">
    <source>
        <dbReference type="ARBA" id="ARBA00023052"/>
    </source>
</evidence>
<comment type="caution">
    <text evidence="7">The sequence shown here is derived from an EMBL/GenBank/DDBJ whole genome shotgun (WGS) entry which is preliminary data.</text>
</comment>
<evidence type="ECO:0000313" key="7">
    <source>
        <dbReference type="EMBL" id="KGT73180.1"/>
    </source>
</evidence>
<evidence type="ECO:0000259" key="6">
    <source>
        <dbReference type="Pfam" id="PF02776"/>
    </source>
</evidence>
<dbReference type="Gene3D" id="3.40.50.970">
    <property type="match status" value="2"/>
</dbReference>
<feature type="domain" description="Thiamine pyrophosphate enzyme TPP-binding" evidence="5">
    <location>
        <begin position="380"/>
        <end position="524"/>
    </location>
</feature>
<dbReference type="EMBL" id="JRPN01000062">
    <property type="protein sequence ID" value="KGT73180.1"/>
    <property type="molecule type" value="Genomic_DNA"/>
</dbReference>
<dbReference type="InterPro" id="IPR047211">
    <property type="entry name" value="POXB-like"/>
</dbReference>
<feature type="domain" description="Thiamine pyrophosphate enzyme N-terminal TPP-binding" evidence="6">
    <location>
        <begin position="5"/>
        <end position="118"/>
    </location>
</feature>
<evidence type="ECO:0000313" key="8">
    <source>
        <dbReference type="Proteomes" id="UP000030377"/>
    </source>
</evidence>
<dbReference type="InterPro" id="IPR029035">
    <property type="entry name" value="DHS-like_NAD/FAD-binding_dom"/>
</dbReference>
<organism evidence="7 8">
    <name type="scientific">Bradyrhizobium japonicum</name>
    <dbReference type="NCBI Taxonomy" id="375"/>
    <lineage>
        <taxon>Bacteria</taxon>
        <taxon>Pseudomonadati</taxon>
        <taxon>Pseudomonadota</taxon>
        <taxon>Alphaproteobacteria</taxon>
        <taxon>Hyphomicrobiales</taxon>
        <taxon>Nitrobacteraceae</taxon>
        <taxon>Bradyrhizobium</taxon>
    </lineage>
</organism>
<evidence type="ECO:0000256" key="3">
    <source>
        <dbReference type="RuleBase" id="RU362132"/>
    </source>
</evidence>
<dbReference type="GO" id="GO:0003824">
    <property type="term" value="F:catalytic activity"/>
    <property type="evidence" value="ECO:0007669"/>
    <property type="project" value="InterPro"/>
</dbReference>
<dbReference type="Proteomes" id="UP000030377">
    <property type="component" value="Unassembled WGS sequence"/>
</dbReference>
<keyword evidence="2 3" id="KW-0786">Thiamine pyrophosphate</keyword>
<evidence type="ECO:0000259" key="4">
    <source>
        <dbReference type="Pfam" id="PF00205"/>
    </source>
</evidence>
<dbReference type="SUPFAM" id="SSF52467">
    <property type="entry name" value="DHS-like NAD/FAD-binding domain"/>
    <property type="match status" value="1"/>
</dbReference>
<evidence type="ECO:0000256" key="1">
    <source>
        <dbReference type="ARBA" id="ARBA00007812"/>
    </source>
</evidence>
<dbReference type="GO" id="GO:0000287">
    <property type="term" value="F:magnesium ion binding"/>
    <property type="evidence" value="ECO:0007669"/>
    <property type="project" value="InterPro"/>
</dbReference>
<dbReference type="PANTHER" id="PTHR42981">
    <property type="entry name" value="PYRUVATE DEHYDROGENASE [UBIQUINONE]"/>
    <property type="match status" value="1"/>
</dbReference>
<evidence type="ECO:0000259" key="5">
    <source>
        <dbReference type="Pfam" id="PF02775"/>
    </source>
</evidence>
<dbReference type="InterPro" id="IPR011766">
    <property type="entry name" value="TPP_enzyme_TPP-bd"/>
</dbReference>
<protein>
    <submittedName>
        <fullName evidence="7">Pyruvate dehydrogenase</fullName>
    </submittedName>
</protein>
<reference evidence="7 8" key="1">
    <citation type="submission" date="2014-09" db="EMBL/GenBank/DDBJ databases">
        <title>Draft genome of Bradyrhizobium japonicum Is-34.</title>
        <authorList>
            <person name="Tsurumaru H."/>
            <person name="Yamakawa T."/>
            <person name="Hashimoto S."/>
            <person name="Okizaki K."/>
            <person name="Kanesaki Y."/>
            <person name="Yoshikawa H."/>
            <person name="Yajima S."/>
        </authorList>
    </citation>
    <scope>NUCLEOTIDE SEQUENCE [LARGE SCALE GENOMIC DNA]</scope>
    <source>
        <strain evidence="7 8">Is-34</strain>
    </source>
</reference>
<comment type="similarity">
    <text evidence="1 3">Belongs to the TPP enzyme family.</text>
</comment>
<dbReference type="AlphaFoldDB" id="A0A0A3XFU9"/>
<dbReference type="PROSITE" id="PS00187">
    <property type="entry name" value="TPP_ENZYMES"/>
    <property type="match status" value="1"/>
</dbReference>
<feature type="domain" description="Thiamine pyrophosphate enzyme central" evidence="4">
    <location>
        <begin position="189"/>
        <end position="317"/>
    </location>
</feature>
<dbReference type="PANTHER" id="PTHR42981:SF2">
    <property type="entry name" value="PYRUVATE DEHYDROGENASE [UBIQUINONE]"/>
    <property type="match status" value="1"/>
</dbReference>